<feature type="region of interest" description="Disordered" evidence="1">
    <location>
        <begin position="295"/>
        <end position="395"/>
    </location>
</feature>
<protein>
    <submittedName>
        <fullName evidence="2">Uncharacterized protein</fullName>
    </submittedName>
</protein>
<evidence type="ECO:0000313" key="3">
    <source>
        <dbReference type="Proteomes" id="UP001324287"/>
    </source>
</evidence>
<feature type="compositionally biased region" description="Basic residues" evidence="1">
    <location>
        <begin position="312"/>
        <end position="322"/>
    </location>
</feature>
<evidence type="ECO:0000256" key="1">
    <source>
        <dbReference type="SAM" id="MobiDB-lite"/>
    </source>
</evidence>
<accession>A0ABZ1AXZ1</accession>
<organism evidence="2 3">
    <name type="scientific">Blastococcus brunescens</name>
    <dbReference type="NCBI Taxonomy" id="1564165"/>
    <lineage>
        <taxon>Bacteria</taxon>
        <taxon>Bacillati</taxon>
        <taxon>Actinomycetota</taxon>
        <taxon>Actinomycetes</taxon>
        <taxon>Geodermatophilales</taxon>
        <taxon>Geodermatophilaceae</taxon>
        <taxon>Blastococcus</taxon>
    </lineage>
</organism>
<evidence type="ECO:0000313" key="2">
    <source>
        <dbReference type="EMBL" id="WRL61984.1"/>
    </source>
</evidence>
<proteinExistence type="predicted"/>
<gene>
    <name evidence="2" type="ORF">U6N30_18050</name>
</gene>
<sequence>MCERALADPSLRPSLRARLLAQSASVLADAGRGTASTAHATEALTLAEESGDPQAVIDAVRARMKAHPTALPREERLRLGMLAIEHASVTGQPLAELWGAKWRIDAALETGDLATVDDELARVRALAQRTRLPLVRWHDLRLRASVSALHGRFPEALALNEQARLVGATELAQDLSAAGMSGAFLYQYAMVTGKAADLDSEAVALMDLADDVPIVQASRTVVALVAGRRDEAEARYAALRPRLTDPDFVESAGVAETLVPLVEEFGDAAAAEALGGSSPRSAWTPAARVSTAAARRRSCSAGSPRCGAGGTRRSRTSRRRCGSTRGPGPGPPPSTTGWDWPRPSSSGAGRPTCRGRVSWPGRRWRRPGGSTCRDRRGGRPRWSRPPAGRRGPPTR</sequence>
<reference evidence="2 3" key="1">
    <citation type="submission" date="2023-12" db="EMBL/GenBank/DDBJ databases">
        <title>Blastococcus brunescens sp. nov., an actonobacterium isolated from sandstone collected in sahara desert.</title>
        <authorList>
            <person name="Gtari M."/>
            <person name="Ghodhbane F."/>
        </authorList>
    </citation>
    <scope>NUCLEOTIDE SEQUENCE [LARGE SCALE GENOMIC DNA]</scope>
    <source>
        <strain evidence="2 3">BMG 8361</strain>
    </source>
</reference>
<dbReference type="RefSeq" id="WP_324273342.1">
    <property type="nucleotide sequence ID" value="NZ_CP141261.1"/>
</dbReference>
<feature type="compositionally biased region" description="Low complexity" evidence="1">
    <location>
        <begin position="384"/>
        <end position="395"/>
    </location>
</feature>
<feature type="compositionally biased region" description="Low complexity" evidence="1">
    <location>
        <begin position="295"/>
        <end position="306"/>
    </location>
</feature>
<dbReference type="Proteomes" id="UP001324287">
    <property type="component" value="Chromosome"/>
</dbReference>
<keyword evidence="3" id="KW-1185">Reference proteome</keyword>
<dbReference type="EMBL" id="CP141261">
    <property type="protein sequence ID" value="WRL61984.1"/>
    <property type="molecule type" value="Genomic_DNA"/>
</dbReference>
<name>A0ABZ1AXZ1_9ACTN</name>